<sequence length="122" mass="14095">MCAASVVYHREWFLDTLPQHHALFSTVLFWNVDLHRLAPNLEVMRNELQSTHDKLQTAHSELPTDLATEATKNMYAQWKYLMRRMEDIFDAETGAKPMTTTVQLIATSPSSLMWSFACLVHN</sequence>
<proteinExistence type="predicted"/>
<organism evidence="1">
    <name type="scientific">Aphanomyces astaci</name>
    <name type="common">Crayfish plague agent</name>
    <dbReference type="NCBI Taxonomy" id="112090"/>
    <lineage>
        <taxon>Eukaryota</taxon>
        <taxon>Sar</taxon>
        <taxon>Stramenopiles</taxon>
        <taxon>Oomycota</taxon>
        <taxon>Saprolegniomycetes</taxon>
        <taxon>Saprolegniales</taxon>
        <taxon>Verrucalvaceae</taxon>
        <taxon>Aphanomyces</taxon>
    </lineage>
</organism>
<dbReference type="RefSeq" id="XP_009825569.1">
    <property type="nucleotide sequence ID" value="XM_009827267.1"/>
</dbReference>
<gene>
    <name evidence="1" type="ORF">H257_03259</name>
</gene>
<evidence type="ECO:0000313" key="1">
    <source>
        <dbReference type="EMBL" id="ETV85551.1"/>
    </source>
</evidence>
<name>W4H1W6_APHAT</name>
<reference evidence="1" key="1">
    <citation type="submission" date="2013-12" db="EMBL/GenBank/DDBJ databases">
        <title>The Genome Sequence of Aphanomyces astaci APO3.</title>
        <authorList>
            <consortium name="The Broad Institute Genomics Platform"/>
            <person name="Russ C."/>
            <person name="Tyler B."/>
            <person name="van West P."/>
            <person name="Dieguez-Uribeondo J."/>
            <person name="Young S.K."/>
            <person name="Zeng Q."/>
            <person name="Gargeya S."/>
            <person name="Fitzgerald M."/>
            <person name="Abouelleil A."/>
            <person name="Alvarado L."/>
            <person name="Chapman S.B."/>
            <person name="Gainer-Dewar J."/>
            <person name="Goldberg J."/>
            <person name="Griggs A."/>
            <person name="Gujja S."/>
            <person name="Hansen M."/>
            <person name="Howarth C."/>
            <person name="Imamovic A."/>
            <person name="Ireland A."/>
            <person name="Larimer J."/>
            <person name="McCowan C."/>
            <person name="Murphy C."/>
            <person name="Pearson M."/>
            <person name="Poon T.W."/>
            <person name="Priest M."/>
            <person name="Roberts A."/>
            <person name="Saif S."/>
            <person name="Shea T."/>
            <person name="Sykes S."/>
            <person name="Wortman J."/>
            <person name="Nusbaum C."/>
            <person name="Birren B."/>
        </authorList>
    </citation>
    <scope>NUCLEOTIDE SEQUENCE [LARGE SCALE GENOMIC DNA]</scope>
    <source>
        <strain evidence="1">APO3</strain>
    </source>
</reference>
<dbReference type="GeneID" id="20805255"/>
<dbReference type="VEuPathDB" id="FungiDB:H257_03259"/>
<accession>W4H1W6</accession>
<protein>
    <submittedName>
        <fullName evidence="1">Uncharacterized protein</fullName>
    </submittedName>
</protein>
<dbReference type="AlphaFoldDB" id="W4H1W6"/>
<dbReference type="EMBL" id="KI913118">
    <property type="protein sequence ID" value="ETV85551.1"/>
    <property type="molecule type" value="Genomic_DNA"/>
</dbReference>